<dbReference type="InterPro" id="IPR000531">
    <property type="entry name" value="Beta-barrel_TonB"/>
</dbReference>
<dbReference type="OrthoDB" id="9803050at2"/>
<dbReference type="GO" id="GO:0015344">
    <property type="term" value="F:siderophore uptake transmembrane transporter activity"/>
    <property type="evidence" value="ECO:0007669"/>
    <property type="project" value="TreeGrafter"/>
</dbReference>
<comment type="similarity">
    <text evidence="10">Belongs to the TonB-dependent receptor family.</text>
</comment>
<name>A0A2K9PPF9_9FLAO</name>
<keyword evidence="2" id="KW-0813">Transport</keyword>
<evidence type="ECO:0000313" key="14">
    <source>
        <dbReference type="Proteomes" id="UP000235826"/>
    </source>
</evidence>
<keyword evidence="8 13" id="KW-0675">Receptor</keyword>
<evidence type="ECO:0000256" key="7">
    <source>
        <dbReference type="ARBA" id="ARBA00023136"/>
    </source>
</evidence>
<dbReference type="PANTHER" id="PTHR30069:SF29">
    <property type="entry name" value="HEMOGLOBIN AND HEMOGLOBIN-HAPTOGLOBIN-BINDING PROTEIN 1-RELATED"/>
    <property type="match status" value="1"/>
</dbReference>
<organism evidence="13 14">
    <name type="scientific">Flavivirga eckloniae</name>
    <dbReference type="NCBI Taxonomy" id="1803846"/>
    <lineage>
        <taxon>Bacteria</taxon>
        <taxon>Pseudomonadati</taxon>
        <taxon>Bacteroidota</taxon>
        <taxon>Flavobacteriia</taxon>
        <taxon>Flavobacteriales</taxon>
        <taxon>Flavobacteriaceae</taxon>
        <taxon>Flavivirga</taxon>
    </lineage>
</organism>
<dbReference type="SUPFAM" id="SSF56935">
    <property type="entry name" value="Porins"/>
    <property type="match status" value="1"/>
</dbReference>
<feature type="domain" description="TonB-dependent receptor plug" evidence="12">
    <location>
        <begin position="129"/>
        <end position="220"/>
    </location>
</feature>
<dbReference type="GO" id="GO:0044718">
    <property type="term" value="P:siderophore transmembrane transport"/>
    <property type="evidence" value="ECO:0007669"/>
    <property type="project" value="TreeGrafter"/>
</dbReference>
<keyword evidence="14" id="KW-1185">Reference proteome</keyword>
<dbReference type="KEGG" id="fek:C1H87_09610"/>
<dbReference type="InterPro" id="IPR008969">
    <property type="entry name" value="CarboxyPept-like_regulatory"/>
</dbReference>
<evidence type="ECO:0000313" key="13">
    <source>
        <dbReference type="EMBL" id="AUP78942.1"/>
    </source>
</evidence>
<dbReference type="InterPro" id="IPR036942">
    <property type="entry name" value="Beta-barrel_TonB_sf"/>
</dbReference>
<dbReference type="AlphaFoldDB" id="A0A2K9PPF9"/>
<feature type="domain" description="TonB-dependent receptor-like beta-barrel" evidence="11">
    <location>
        <begin position="321"/>
        <end position="755"/>
    </location>
</feature>
<comment type="subcellular location">
    <subcellularLocation>
        <location evidence="1">Cell outer membrane</location>
        <topology evidence="1">Multi-pass membrane protein</topology>
    </subcellularLocation>
</comment>
<evidence type="ECO:0000256" key="10">
    <source>
        <dbReference type="RuleBase" id="RU003357"/>
    </source>
</evidence>
<keyword evidence="5" id="KW-0732">Signal</keyword>
<proteinExistence type="inferred from homology"/>
<dbReference type="Pfam" id="PF00593">
    <property type="entry name" value="TonB_dep_Rec_b-barrel"/>
    <property type="match status" value="1"/>
</dbReference>
<dbReference type="Pfam" id="PF13715">
    <property type="entry name" value="CarbopepD_reg_2"/>
    <property type="match status" value="1"/>
</dbReference>
<keyword evidence="3" id="KW-1134">Transmembrane beta strand</keyword>
<dbReference type="Gene3D" id="2.60.40.1120">
    <property type="entry name" value="Carboxypeptidase-like, regulatory domain"/>
    <property type="match status" value="1"/>
</dbReference>
<keyword evidence="9" id="KW-0998">Cell outer membrane</keyword>
<sequence>MKILLPLFLSILLIHGIEAQTKKHELSFKVKNQKTDKNLDGAQIYITPCNCGGVTDANGFFTINLPEKEYNLSITYIGFKSYNNKILLNKDMLIEVTLEENQEQLSEIILKAKKINDYIESPQMGAIQLKSEEIEKLPSALGEVDVLKGVTLLAGVNNAGDVSNGLSVRGGSLDQNLILYDYAPVFNPTHLFGLFSVFTPEVLSSVDLYRANIPSKYGGRVASVLDVKVKNPYVDKLKLSGGLGLVSTRLAIETPIIKDKLTLIAGTRAGLTDFLLPIFSKRLKNTKAKFGDATLKLMYLPTDKDQITFTGFYSKDFYQLDLISEVENVNAKNNQYDFGMLNGTLNWIHSFNHKTSLKTILVGSRYTPKIIFPEVENNNKIEFQSRINYLSLISELKKNGNDTFNYYAGIQANKYIIEPGELNPGSAENVLPVSLKSETSYELSGYLNANWSPIDNLSLSAGLRYNYFMFLGPYKSVTFDEISGAILDTKEFKKGDLVKSYNGIEPRFGVSYKLNDKTSIKASYAKVNQYLQNVYNSTTPIPTSRWKTSDINIKPQIGETYGMGFYHNFREDDRVITMGLEGYYRDTKNVLSYKPGADFFLEEFLERDVVQGIGKAYGVEFSLKKPRGDVNGWINYTWSKSLLRSFNENLGDRINNNEWYPSDFDRTHVVNATINLEGDKYNTFSFNFTGQTGRPYTVANAVVQVDEIQVPVFIDRNNARLPVYHRLDLSWNVHFSGSKKNKRWKNDWTFTIYNVYSRKNPFNIYYRQRTGEKTNSPIFRDSPLGTYQLSAINSPLISLTYNFTFQ</sequence>
<dbReference type="Gene3D" id="2.40.170.20">
    <property type="entry name" value="TonB-dependent receptor, beta-barrel domain"/>
    <property type="match status" value="1"/>
</dbReference>
<evidence type="ECO:0000256" key="9">
    <source>
        <dbReference type="ARBA" id="ARBA00023237"/>
    </source>
</evidence>
<evidence type="ECO:0000256" key="1">
    <source>
        <dbReference type="ARBA" id="ARBA00004571"/>
    </source>
</evidence>
<dbReference type="GO" id="GO:0009279">
    <property type="term" value="C:cell outer membrane"/>
    <property type="evidence" value="ECO:0007669"/>
    <property type="project" value="UniProtKB-SubCell"/>
</dbReference>
<dbReference type="RefSeq" id="WP_102755597.1">
    <property type="nucleotide sequence ID" value="NZ_CP025791.1"/>
</dbReference>
<evidence type="ECO:0000259" key="11">
    <source>
        <dbReference type="Pfam" id="PF00593"/>
    </source>
</evidence>
<protein>
    <submittedName>
        <fullName evidence="13">TonB-dependent receptor</fullName>
    </submittedName>
</protein>
<dbReference type="EMBL" id="CP025791">
    <property type="protein sequence ID" value="AUP78942.1"/>
    <property type="molecule type" value="Genomic_DNA"/>
</dbReference>
<keyword evidence="6 10" id="KW-0798">TonB box</keyword>
<keyword evidence="7 10" id="KW-0472">Membrane</keyword>
<dbReference type="Proteomes" id="UP000235826">
    <property type="component" value="Chromosome"/>
</dbReference>
<evidence type="ECO:0000256" key="8">
    <source>
        <dbReference type="ARBA" id="ARBA00023170"/>
    </source>
</evidence>
<evidence type="ECO:0000256" key="3">
    <source>
        <dbReference type="ARBA" id="ARBA00022452"/>
    </source>
</evidence>
<evidence type="ECO:0000256" key="2">
    <source>
        <dbReference type="ARBA" id="ARBA00022448"/>
    </source>
</evidence>
<dbReference type="InterPro" id="IPR012910">
    <property type="entry name" value="Plug_dom"/>
</dbReference>
<dbReference type="PANTHER" id="PTHR30069">
    <property type="entry name" value="TONB-DEPENDENT OUTER MEMBRANE RECEPTOR"/>
    <property type="match status" value="1"/>
</dbReference>
<reference evidence="13 14" key="1">
    <citation type="submission" date="2018-01" db="EMBL/GenBank/DDBJ databases">
        <title>Complete genome sequence of Flavivirga eckloniae ECD14 isolated from seaweed Ecklonia cava.</title>
        <authorList>
            <person name="Lee J.H."/>
            <person name="Baik K.S."/>
            <person name="Seong C.N."/>
        </authorList>
    </citation>
    <scope>NUCLEOTIDE SEQUENCE [LARGE SCALE GENOMIC DNA]</scope>
    <source>
        <strain evidence="13 14">ECD14</strain>
    </source>
</reference>
<gene>
    <name evidence="13" type="ORF">C1H87_09610</name>
</gene>
<dbReference type="InterPro" id="IPR039426">
    <property type="entry name" value="TonB-dep_rcpt-like"/>
</dbReference>
<keyword evidence="4" id="KW-0812">Transmembrane</keyword>
<evidence type="ECO:0000256" key="5">
    <source>
        <dbReference type="ARBA" id="ARBA00022729"/>
    </source>
</evidence>
<accession>A0A2K9PPF9</accession>
<dbReference type="SUPFAM" id="SSF49464">
    <property type="entry name" value="Carboxypeptidase regulatory domain-like"/>
    <property type="match status" value="1"/>
</dbReference>
<evidence type="ECO:0000256" key="6">
    <source>
        <dbReference type="ARBA" id="ARBA00023077"/>
    </source>
</evidence>
<dbReference type="Pfam" id="PF07715">
    <property type="entry name" value="Plug"/>
    <property type="match status" value="1"/>
</dbReference>
<evidence type="ECO:0000256" key="4">
    <source>
        <dbReference type="ARBA" id="ARBA00022692"/>
    </source>
</evidence>
<evidence type="ECO:0000259" key="12">
    <source>
        <dbReference type="Pfam" id="PF07715"/>
    </source>
</evidence>